<sequence length="249" mass="26874">MTIENPPAPTPDPLMVTARCLVVDLEGTTSAAGFILGDLYDYARPRLAAWIDEHADDAAIAEAREQVIRDASLPADATTDAVVAVLHEWMEQDVKATPLKTIQGQIWAEGFARDEISSHFFDDVIPKLRDWHEHGVALAVFSSGSVASQVPWFRHSPDGDLTPLITDYFDTIKAGPKKEAASYDAIASALGIPAEELVFFTDNPGEIAAALEAGWQVVAFSREGEPFFEADFGTASVVTSFADVEVVAP</sequence>
<dbReference type="HAMAP" id="MF_01681">
    <property type="entry name" value="Salvage_MtnC"/>
    <property type="match status" value="1"/>
</dbReference>
<dbReference type="InterPro" id="IPR023943">
    <property type="entry name" value="Enolase-ppase_E1"/>
</dbReference>
<dbReference type="SFLD" id="SFLDS00003">
    <property type="entry name" value="Haloacid_Dehalogenase"/>
    <property type="match status" value="1"/>
</dbReference>
<dbReference type="EC" id="3.1.3.77" evidence="4"/>
<keyword evidence="4" id="KW-0460">Magnesium</keyword>
<keyword evidence="4" id="KW-0479">Metal-binding</keyword>
<dbReference type="UniPathway" id="UPA00904">
    <property type="reaction ID" value="UER00876"/>
</dbReference>
<dbReference type="Proteomes" id="UP000549913">
    <property type="component" value="Unassembled WGS sequence"/>
</dbReference>
<dbReference type="NCBIfam" id="TIGR01691">
    <property type="entry name" value="enolase-ppase"/>
    <property type="match status" value="1"/>
</dbReference>
<dbReference type="GO" id="GO:0000287">
    <property type="term" value="F:magnesium ion binding"/>
    <property type="evidence" value="ECO:0007669"/>
    <property type="project" value="UniProtKB-UniRule"/>
</dbReference>
<dbReference type="Pfam" id="PF00702">
    <property type="entry name" value="Hydrolase"/>
    <property type="match status" value="1"/>
</dbReference>
<reference evidence="5 6" key="1">
    <citation type="submission" date="2020-07" db="EMBL/GenBank/DDBJ databases">
        <title>Sequencing the genomes of 1000 actinobacteria strains.</title>
        <authorList>
            <person name="Klenk H.-P."/>
        </authorList>
    </citation>
    <scope>NUCLEOTIDE SEQUENCE [LARGE SCALE GENOMIC DNA]</scope>
    <source>
        <strain evidence="5 6">DSM 26474</strain>
    </source>
</reference>
<dbReference type="CDD" id="cd01629">
    <property type="entry name" value="HAD_EP"/>
    <property type="match status" value="1"/>
</dbReference>
<evidence type="ECO:0000256" key="4">
    <source>
        <dbReference type="HAMAP-Rule" id="MF_01681"/>
    </source>
</evidence>
<dbReference type="SFLD" id="SFLDG01133">
    <property type="entry name" value="C1.5.4:_Enolase-phosphatase_Li"/>
    <property type="match status" value="1"/>
</dbReference>
<dbReference type="GO" id="GO:0043716">
    <property type="term" value="F:2-hydroxy-3-keto-5-methylthiopentenyl-1-phosphate phosphatase activity"/>
    <property type="evidence" value="ECO:0007669"/>
    <property type="project" value="UniProtKB-UniRule"/>
</dbReference>
<evidence type="ECO:0000256" key="2">
    <source>
        <dbReference type="ARBA" id="ARBA00022801"/>
    </source>
</evidence>
<protein>
    <recommendedName>
        <fullName evidence="4">Enolase-phosphatase E1</fullName>
        <ecNumber evidence="4">3.1.3.77</ecNumber>
    </recommendedName>
    <alternativeName>
        <fullName evidence="4">2,3-diketo-5-methylthio-1-phosphopentane phosphatase</fullName>
    </alternativeName>
</protein>
<dbReference type="Gene3D" id="3.40.50.1000">
    <property type="entry name" value="HAD superfamily/HAD-like"/>
    <property type="match status" value="1"/>
</dbReference>
<name>A0A852SML4_9MICO</name>
<evidence type="ECO:0000313" key="6">
    <source>
        <dbReference type="Proteomes" id="UP000549913"/>
    </source>
</evidence>
<evidence type="ECO:0000256" key="3">
    <source>
        <dbReference type="ARBA" id="ARBA00023167"/>
    </source>
</evidence>
<comment type="subunit">
    <text evidence="4">Monomer.</text>
</comment>
<dbReference type="GO" id="GO:0043715">
    <property type="term" value="F:2,3-diketo-5-methylthiopentyl-1-phosphate enolase activity"/>
    <property type="evidence" value="ECO:0007669"/>
    <property type="project" value="UniProtKB-UniRule"/>
</dbReference>
<dbReference type="SUPFAM" id="SSF56784">
    <property type="entry name" value="HAD-like"/>
    <property type="match status" value="1"/>
</dbReference>
<evidence type="ECO:0000313" key="5">
    <source>
        <dbReference type="EMBL" id="NYD70055.1"/>
    </source>
</evidence>
<accession>A0A852SML4</accession>
<dbReference type="GO" id="GO:0019509">
    <property type="term" value="P:L-methionine salvage from methylthioadenosine"/>
    <property type="evidence" value="ECO:0007669"/>
    <property type="project" value="UniProtKB-UniRule"/>
</dbReference>
<comment type="pathway">
    <text evidence="4">Amino-acid biosynthesis; L-methionine biosynthesis via salvage pathway; L-methionine from S-methyl-5-thio-alpha-D-ribose 1-phosphate: step 4/6.</text>
</comment>
<dbReference type="GO" id="GO:0043874">
    <property type="term" value="F:acireductone synthase activity"/>
    <property type="evidence" value="ECO:0007669"/>
    <property type="project" value="UniProtKB-EC"/>
</dbReference>
<comment type="catalytic activity">
    <reaction evidence="4">
        <text>5-methylsulfanyl-2,3-dioxopentyl phosphate + H2O = 1,2-dihydroxy-5-(methylsulfanyl)pent-1-en-3-one + phosphate</text>
        <dbReference type="Rhea" id="RHEA:21700"/>
        <dbReference type="ChEBI" id="CHEBI:15377"/>
        <dbReference type="ChEBI" id="CHEBI:43474"/>
        <dbReference type="ChEBI" id="CHEBI:49252"/>
        <dbReference type="ChEBI" id="CHEBI:58828"/>
        <dbReference type="EC" id="3.1.3.77"/>
    </reaction>
</comment>
<dbReference type="InterPro" id="IPR023214">
    <property type="entry name" value="HAD_sf"/>
</dbReference>
<gene>
    <name evidence="4" type="primary">mtnC</name>
    <name evidence="5" type="ORF">BJ984_001213</name>
</gene>
<comment type="function">
    <text evidence="4">Bifunctional enzyme that catalyzes the enolization of 2,3-diketo-5-methylthiopentyl-1-phosphate (DK-MTP-1-P) into the intermediate 2-hydroxy-3-keto-5-methylthiopentenyl-1-phosphate (HK-MTPenyl-1-P), which is then dephosphorylated to form the acireductone 1,2-dihydroxy-3-keto-5-methylthiopentene (DHK-MTPene).</text>
</comment>
<dbReference type="RefSeq" id="WP_271206427.1">
    <property type="nucleotide sequence ID" value="NZ_BSEW01000001.1"/>
</dbReference>
<dbReference type="InterPro" id="IPR036412">
    <property type="entry name" value="HAD-like_sf"/>
</dbReference>
<dbReference type="PANTHER" id="PTHR20371:SF1">
    <property type="entry name" value="ENOLASE-PHOSPHATASE E1"/>
    <property type="match status" value="1"/>
</dbReference>
<evidence type="ECO:0000256" key="1">
    <source>
        <dbReference type="ARBA" id="ARBA00022605"/>
    </source>
</evidence>
<keyword evidence="1 4" id="KW-0028">Amino-acid biosynthesis</keyword>
<dbReference type="SFLD" id="SFLDG01129">
    <property type="entry name" value="C1.5:_HAD__Beta-PGM__Phosphata"/>
    <property type="match status" value="1"/>
</dbReference>
<comment type="similarity">
    <text evidence="4">Belongs to the HAD-like hydrolase superfamily. MasA/MtnC family.</text>
</comment>
<comment type="caution">
    <text evidence="5">The sequence shown here is derived from an EMBL/GenBank/DDBJ whole genome shotgun (WGS) entry which is preliminary data.</text>
</comment>
<comment type="pathway">
    <text evidence="4">Amino-acid biosynthesis; L-methionine biosynthesis via salvage pathway; L-methionine from S-methyl-5-thio-alpha-D-ribose 1-phosphate: step 3/6.</text>
</comment>
<comment type="cofactor">
    <cofactor evidence="4">
        <name>Mg(2+)</name>
        <dbReference type="ChEBI" id="CHEBI:18420"/>
    </cofactor>
    <text evidence="4">Binds 1 Mg(2+) ion per subunit.</text>
</comment>
<dbReference type="Gene3D" id="1.10.720.60">
    <property type="match status" value="1"/>
</dbReference>
<organism evidence="5 6">
    <name type="scientific">Herbiconiux flava</name>
    <dbReference type="NCBI Taxonomy" id="881268"/>
    <lineage>
        <taxon>Bacteria</taxon>
        <taxon>Bacillati</taxon>
        <taxon>Actinomycetota</taxon>
        <taxon>Actinomycetes</taxon>
        <taxon>Micrococcales</taxon>
        <taxon>Microbacteriaceae</taxon>
        <taxon>Herbiconiux</taxon>
    </lineage>
</organism>
<dbReference type="AlphaFoldDB" id="A0A852SML4"/>
<dbReference type="EMBL" id="JACCBM010000001">
    <property type="protein sequence ID" value="NYD70055.1"/>
    <property type="molecule type" value="Genomic_DNA"/>
</dbReference>
<dbReference type="PANTHER" id="PTHR20371">
    <property type="entry name" value="ENOLASE-PHOSPHATASE E1"/>
    <property type="match status" value="1"/>
</dbReference>
<proteinExistence type="inferred from homology"/>
<keyword evidence="2 4" id="KW-0378">Hydrolase</keyword>
<keyword evidence="6" id="KW-1185">Reference proteome</keyword>
<keyword evidence="3 4" id="KW-0486">Methionine biosynthesis</keyword>